<evidence type="ECO:0000256" key="4">
    <source>
        <dbReference type="ARBA" id="ARBA00023136"/>
    </source>
</evidence>
<feature type="transmembrane region" description="Helical" evidence="6">
    <location>
        <begin position="141"/>
        <end position="161"/>
    </location>
</feature>
<protein>
    <submittedName>
        <fullName evidence="8">MFS phosphate transporter</fullName>
    </submittedName>
</protein>
<feature type="compositionally biased region" description="Basic and acidic residues" evidence="5">
    <location>
        <begin position="642"/>
        <end position="661"/>
    </location>
</feature>
<keyword evidence="4 6" id="KW-0472">Membrane</keyword>
<evidence type="ECO:0000256" key="5">
    <source>
        <dbReference type="SAM" id="MobiDB-lite"/>
    </source>
</evidence>
<dbReference type="OrthoDB" id="433512at2759"/>
<name>R4X6Y9_TAPDE</name>
<feature type="transmembrane region" description="Helical" evidence="6">
    <location>
        <begin position="279"/>
        <end position="297"/>
    </location>
</feature>
<feature type="transmembrane region" description="Helical" evidence="6">
    <location>
        <begin position="379"/>
        <end position="400"/>
    </location>
</feature>
<feature type="domain" description="Major facilitator superfamily (MFS) profile" evidence="7">
    <location>
        <begin position="91"/>
        <end position="525"/>
    </location>
</feature>
<organism evidence="8 9">
    <name type="scientific">Taphrina deformans (strain PYCC 5710 / ATCC 11124 / CBS 356.35 / IMI 108563 / JCM 9778 / NBRC 8474)</name>
    <name type="common">Peach leaf curl fungus</name>
    <name type="synonym">Lalaria deformans</name>
    <dbReference type="NCBI Taxonomy" id="1097556"/>
    <lineage>
        <taxon>Eukaryota</taxon>
        <taxon>Fungi</taxon>
        <taxon>Dikarya</taxon>
        <taxon>Ascomycota</taxon>
        <taxon>Taphrinomycotina</taxon>
        <taxon>Taphrinomycetes</taxon>
        <taxon>Taphrinales</taxon>
        <taxon>Taphrinaceae</taxon>
        <taxon>Taphrina</taxon>
    </lineage>
</organism>
<sequence>MSAFDALNLPVQGLSAQERIGVRHGDTTEIDHILYPEDSYSGKVYWADLPRAQRWKWINNQQNREAGREIALLWAMFKKDPLEPVRAYFRTYVVNGLGLFVEGYVLFSIGNLQPLFAAVWPTCWGSKPTVCDLTWVQSVTYLEIVGIILGQIIVGILGDYVGRRWGLVQDAMIMFTGTLLLCASWGASLEGWVIMYAISLLWYGIGVGGEYPMTSSMAMEGKKKRHSSTADKLHRGRSVSLAFLMQGWGQLANQGALIICLLVFHGGSSAPYTKTSTQYTFRVQFGIVAFVTLWLAYYRFFKIKYADAALNQAKKRGGVTGYDLVSLKLTNKFYWHRLLGTAGAWYCNDIFFYGNKIFQGQFISAITHKSGAEVVFTNWLWNLVNIGVSLVGYYLAAFMIDNKFYGRTRMQTVGFMADFILFLAAAADYHNLSTVQVKAFQSIYFLSSFFQQFGPNATTFLLAAEVFPASVRSTAHGVSAAFGKLGALTATIAYNYIDTETKIWVVCWFGLAGAVLTVFFVPDTTGLDLREQERYWSFVRDGRQNEYHGIAINRQHLSSYEIYVLGRHKNYNPELDAQMRLDELRNEYQASLYSNEKEEEVYEDGFDPSVVKYFEKYEGLKASTREKSIESSSSSATAKTPAIDEKSRQNTDSLLREMNRP</sequence>
<feature type="transmembrane region" description="Helical" evidence="6">
    <location>
        <begin position="442"/>
        <end position="463"/>
    </location>
</feature>
<dbReference type="Gene3D" id="1.20.1250.20">
    <property type="entry name" value="MFS general substrate transporter like domains"/>
    <property type="match status" value="1"/>
</dbReference>
<dbReference type="InterPro" id="IPR020846">
    <property type="entry name" value="MFS_dom"/>
</dbReference>
<evidence type="ECO:0000256" key="3">
    <source>
        <dbReference type="ARBA" id="ARBA00022989"/>
    </source>
</evidence>
<dbReference type="eggNOG" id="KOG0252">
    <property type="taxonomic scope" value="Eukaryota"/>
</dbReference>
<proteinExistence type="predicted"/>
<keyword evidence="9" id="KW-1185">Reference proteome</keyword>
<evidence type="ECO:0000256" key="6">
    <source>
        <dbReference type="SAM" id="Phobius"/>
    </source>
</evidence>
<comment type="caution">
    <text evidence="8">The sequence shown here is derived from an EMBL/GenBank/DDBJ whole genome shotgun (WGS) entry which is preliminary data.</text>
</comment>
<dbReference type="SUPFAM" id="SSF103473">
    <property type="entry name" value="MFS general substrate transporter"/>
    <property type="match status" value="1"/>
</dbReference>
<dbReference type="GO" id="GO:0046943">
    <property type="term" value="F:carboxylic acid transmembrane transporter activity"/>
    <property type="evidence" value="ECO:0007669"/>
    <property type="project" value="TreeGrafter"/>
</dbReference>
<dbReference type="AlphaFoldDB" id="R4X6Y9"/>
<gene>
    <name evidence="8" type="ORF">TAPDE_000385</name>
</gene>
<feature type="transmembrane region" description="Helical" evidence="6">
    <location>
        <begin position="173"/>
        <end position="205"/>
    </location>
</feature>
<dbReference type="STRING" id="1097556.R4X6Y9"/>
<dbReference type="GO" id="GO:0005886">
    <property type="term" value="C:plasma membrane"/>
    <property type="evidence" value="ECO:0007669"/>
    <property type="project" value="TreeGrafter"/>
</dbReference>
<dbReference type="Pfam" id="PF00083">
    <property type="entry name" value="Sugar_tr"/>
    <property type="match status" value="2"/>
</dbReference>
<dbReference type="PROSITE" id="PS50850">
    <property type="entry name" value="MFS"/>
    <property type="match status" value="1"/>
</dbReference>
<evidence type="ECO:0000313" key="9">
    <source>
        <dbReference type="Proteomes" id="UP000013776"/>
    </source>
</evidence>
<evidence type="ECO:0000259" key="7">
    <source>
        <dbReference type="PROSITE" id="PS50850"/>
    </source>
</evidence>
<dbReference type="InterPro" id="IPR036259">
    <property type="entry name" value="MFS_trans_sf"/>
</dbReference>
<feature type="transmembrane region" description="Helical" evidence="6">
    <location>
        <begin position="475"/>
        <end position="497"/>
    </location>
</feature>
<feature type="compositionally biased region" description="Low complexity" evidence="5">
    <location>
        <begin position="630"/>
        <end position="640"/>
    </location>
</feature>
<keyword evidence="2 6" id="KW-0812">Transmembrane</keyword>
<dbReference type="PANTHER" id="PTHR23508:SF10">
    <property type="entry name" value="CARBOXYLIC ACID TRANSPORTER PROTEIN HOMOLOG"/>
    <property type="match status" value="1"/>
</dbReference>
<keyword evidence="3 6" id="KW-1133">Transmembrane helix</keyword>
<feature type="region of interest" description="Disordered" evidence="5">
    <location>
        <begin position="622"/>
        <end position="661"/>
    </location>
</feature>
<feature type="transmembrane region" description="Helical" evidence="6">
    <location>
        <begin position="247"/>
        <end position="267"/>
    </location>
</feature>
<dbReference type="InterPro" id="IPR005828">
    <property type="entry name" value="MFS_sugar_transport-like"/>
</dbReference>
<dbReference type="PANTHER" id="PTHR23508">
    <property type="entry name" value="CARBOXYLIC ACID TRANSPORTER PROTEIN HOMOLOG"/>
    <property type="match status" value="1"/>
</dbReference>
<feature type="transmembrane region" description="Helical" evidence="6">
    <location>
        <begin position="503"/>
        <end position="521"/>
    </location>
</feature>
<evidence type="ECO:0000313" key="8">
    <source>
        <dbReference type="EMBL" id="CCG80761.1"/>
    </source>
</evidence>
<feature type="transmembrane region" description="Helical" evidence="6">
    <location>
        <begin position="412"/>
        <end position="430"/>
    </location>
</feature>
<dbReference type="EMBL" id="CAHR02000011">
    <property type="protein sequence ID" value="CCG80761.1"/>
    <property type="molecule type" value="Genomic_DNA"/>
</dbReference>
<accession>R4X6Y9</accession>
<reference evidence="8 9" key="1">
    <citation type="journal article" date="2013" name="MBio">
        <title>Genome sequencing of the plant pathogen Taphrina deformans, the causal agent of peach leaf curl.</title>
        <authorList>
            <person name="Cisse O.H."/>
            <person name="Almeida J.M.G.C.F."/>
            <person name="Fonseca A."/>
            <person name="Kumar A.A."/>
            <person name="Salojaervi J."/>
            <person name="Overmyer K."/>
            <person name="Hauser P.M."/>
            <person name="Pagni M."/>
        </authorList>
    </citation>
    <scope>NUCLEOTIDE SEQUENCE [LARGE SCALE GENOMIC DNA]</scope>
    <source>
        <strain evidence="9">PYCC 5710 / ATCC 11124 / CBS 356.35 / IMI 108563 / JCM 9778 / NBRC 8474</strain>
    </source>
</reference>
<evidence type="ECO:0000256" key="1">
    <source>
        <dbReference type="ARBA" id="ARBA00004141"/>
    </source>
</evidence>
<dbReference type="Proteomes" id="UP000013776">
    <property type="component" value="Unassembled WGS sequence"/>
</dbReference>
<evidence type="ECO:0000256" key="2">
    <source>
        <dbReference type="ARBA" id="ARBA00022692"/>
    </source>
</evidence>
<comment type="subcellular location">
    <subcellularLocation>
        <location evidence="1">Membrane</location>
        <topology evidence="1">Multi-pass membrane protein</topology>
    </subcellularLocation>
</comment>